<keyword evidence="12" id="KW-1185">Reference proteome</keyword>
<dbReference type="CDD" id="cd02869">
    <property type="entry name" value="PseudoU_synth_RluA_like"/>
    <property type="match status" value="1"/>
</dbReference>
<comment type="subcellular location">
    <subcellularLocation>
        <location evidence="7">Cytoplasm</location>
    </subcellularLocation>
</comment>
<evidence type="ECO:0000256" key="2">
    <source>
        <dbReference type="ARBA" id="ARBA00010876"/>
    </source>
</evidence>
<dbReference type="InterPro" id="IPR002942">
    <property type="entry name" value="S4_RNA-bd"/>
</dbReference>
<gene>
    <name evidence="7 11" type="primary">coaE</name>
    <name evidence="11" type="ORF">JBF11_06120</name>
</gene>
<comment type="similarity">
    <text evidence="2">Belongs to the pseudouridine synthase RluA family.</text>
</comment>
<dbReference type="NCBIfam" id="TIGR00152">
    <property type="entry name" value="dephospho-CoA kinase"/>
    <property type="match status" value="1"/>
</dbReference>
<evidence type="ECO:0000256" key="8">
    <source>
        <dbReference type="NCBIfam" id="TIGR00152"/>
    </source>
</evidence>
<dbReference type="InterPro" id="IPR001977">
    <property type="entry name" value="Depp_CoAkinase"/>
</dbReference>
<dbReference type="PANTHER" id="PTHR21600">
    <property type="entry name" value="MITOCHONDRIAL RNA PSEUDOURIDINE SYNTHASE"/>
    <property type="match status" value="1"/>
</dbReference>
<keyword evidence="4 7" id="KW-0067">ATP-binding</keyword>
<dbReference type="InterPro" id="IPR020103">
    <property type="entry name" value="PsdUridine_synth_cat_dom_sf"/>
</dbReference>
<dbReference type="InterPro" id="IPR036986">
    <property type="entry name" value="S4_RNA-bd_sf"/>
</dbReference>
<comment type="pathway">
    <text evidence="7">Cofactor biosynthesis; coenzyme A biosynthesis; CoA from (R)-pantothenate: step 5/5.</text>
</comment>
<feature type="binding site" evidence="7">
    <location>
        <begin position="322"/>
        <end position="327"/>
    </location>
    <ligand>
        <name>ATP</name>
        <dbReference type="ChEBI" id="CHEBI:30616"/>
    </ligand>
</feature>
<evidence type="ECO:0000256" key="6">
    <source>
        <dbReference type="ARBA" id="ARBA00023235"/>
    </source>
</evidence>
<dbReference type="SMART" id="SM00363">
    <property type="entry name" value="S4"/>
    <property type="match status" value="1"/>
</dbReference>
<keyword evidence="3 7" id="KW-0547">Nucleotide-binding</keyword>
<dbReference type="PANTHER" id="PTHR21600:SF44">
    <property type="entry name" value="RIBOSOMAL LARGE SUBUNIT PSEUDOURIDINE SYNTHASE D"/>
    <property type="match status" value="1"/>
</dbReference>
<dbReference type="RefSeq" id="WP_334314615.1">
    <property type="nucleotide sequence ID" value="NZ_CP065938.1"/>
</dbReference>
<dbReference type="PROSITE" id="PS51219">
    <property type="entry name" value="DPCK"/>
    <property type="match status" value="1"/>
</dbReference>
<keyword evidence="7 11" id="KW-0808">Transferase</keyword>
<dbReference type="PROSITE" id="PS50889">
    <property type="entry name" value="S4"/>
    <property type="match status" value="1"/>
</dbReference>
<dbReference type="InterPro" id="IPR006225">
    <property type="entry name" value="PsdUridine_synth_RluC/D"/>
</dbReference>
<dbReference type="Gene3D" id="3.10.290.10">
    <property type="entry name" value="RNA-binding S4 domain"/>
    <property type="match status" value="1"/>
</dbReference>
<dbReference type="SUPFAM" id="SSF52540">
    <property type="entry name" value="P-loop containing nucleoside triphosphate hydrolases"/>
    <property type="match status" value="1"/>
</dbReference>
<comment type="similarity">
    <text evidence="1 7">Belongs to the CoaE family.</text>
</comment>
<dbReference type="EC" id="2.7.1.24" evidence="7 8"/>
<dbReference type="GO" id="GO:0004140">
    <property type="term" value="F:dephospho-CoA kinase activity"/>
    <property type="evidence" value="ECO:0007669"/>
    <property type="project" value="UniProtKB-EC"/>
</dbReference>
<keyword evidence="7" id="KW-0963">Cytoplasm</keyword>
<protein>
    <recommendedName>
        <fullName evidence="7 8">Dephospho-CoA kinase</fullName>
        <ecNumber evidence="7 8">2.7.1.24</ecNumber>
    </recommendedName>
    <alternativeName>
        <fullName evidence="7">Dephosphocoenzyme A kinase</fullName>
    </alternativeName>
</protein>
<keyword evidence="6" id="KW-0413">Isomerase</keyword>
<name>A0ABY5XYT3_9BACT</name>
<comment type="function">
    <text evidence="7">Catalyzes the phosphorylation of the 3'-hydroxyl group of dephosphocoenzyme A to form coenzyme A.</text>
</comment>
<keyword evidence="5 7" id="KW-0173">Coenzyme A biosynthesis</keyword>
<keyword evidence="9" id="KW-0694">RNA-binding</keyword>
<comment type="catalytic activity">
    <reaction evidence="7">
        <text>3'-dephospho-CoA + ATP = ADP + CoA + H(+)</text>
        <dbReference type="Rhea" id="RHEA:18245"/>
        <dbReference type="ChEBI" id="CHEBI:15378"/>
        <dbReference type="ChEBI" id="CHEBI:30616"/>
        <dbReference type="ChEBI" id="CHEBI:57287"/>
        <dbReference type="ChEBI" id="CHEBI:57328"/>
        <dbReference type="ChEBI" id="CHEBI:456216"/>
        <dbReference type="EC" id="2.7.1.24"/>
    </reaction>
</comment>
<keyword evidence="7 11" id="KW-0418">Kinase</keyword>
<evidence type="ECO:0000259" key="10">
    <source>
        <dbReference type="SMART" id="SM00363"/>
    </source>
</evidence>
<dbReference type="InterPro" id="IPR006224">
    <property type="entry name" value="PsdUridine_synth_RluA-like_CS"/>
</dbReference>
<dbReference type="CDD" id="cd00165">
    <property type="entry name" value="S4"/>
    <property type="match status" value="1"/>
</dbReference>
<reference evidence="11" key="1">
    <citation type="submission" date="2020-12" db="EMBL/GenBank/DDBJ databases">
        <title>Taurinivorans muris gen. nov., sp. nov., fundamental and realized metabolic niche of a ubiquitous sulfidogenic bacterium in the murine intestine.</title>
        <authorList>
            <person name="Ye H."/>
            <person name="Hanson B.T."/>
            <person name="Loy A."/>
        </authorList>
    </citation>
    <scope>NUCLEOTIDE SEQUENCE</scope>
    <source>
        <strain evidence="11">LT0009</strain>
    </source>
</reference>
<dbReference type="Pfam" id="PF00849">
    <property type="entry name" value="PseudoU_synth_2"/>
    <property type="match status" value="1"/>
</dbReference>
<evidence type="ECO:0000256" key="3">
    <source>
        <dbReference type="ARBA" id="ARBA00022741"/>
    </source>
</evidence>
<evidence type="ECO:0000256" key="9">
    <source>
        <dbReference type="PROSITE-ProRule" id="PRU00182"/>
    </source>
</evidence>
<evidence type="ECO:0000256" key="4">
    <source>
        <dbReference type="ARBA" id="ARBA00022840"/>
    </source>
</evidence>
<evidence type="ECO:0000313" key="12">
    <source>
        <dbReference type="Proteomes" id="UP001058120"/>
    </source>
</evidence>
<organism evidence="11 12">
    <name type="scientific">Taurinivorans muris</name>
    <dbReference type="NCBI Taxonomy" id="2787751"/>
    <lineage>
        <taxon>Bacteria</taxon>
        <taxon>Pseudomonadati</taxon>
        <taxon>Thermodesulfobacteriota</taxon>
        <taxon>Desulfovibrionia</taxon>
        <taxon>Desulfovibrionales</taxon>
        <taxon>Desulfovibrionaceae</taxon>
        <taxon>Taurinivorans</taxon>
    </lineage>
</organism>
<feature type="domain" description="RNA-binding S4" evidence="10">
    <location>
        <begin position="12"/>
        <end position="74"/>
    </location>
</feature>
<evidence type="ECO:0000256" key="7">
    <source>
        <dbReference type="HAMAP-Rule" id="MF_00376"/>
    </source>
</evidence>
<dbReference type="CDD" id="cd02022">
    <property type="entry name" value="DPCK"/>
    <property type="match status" value="1"/>
</dbReference>
<dbReference type="InterPro" id="IPR050188">
    <property type="entry name" value="RluA_PseudoU_synthase"/>
</dbReference>
<dbReference type="PROSITE" id="PS01129">
    <property type="entry name" value="PSI_RLU"/>
    <property type="match status" value="1"/>
</dbReference>
<accession>A0ABY5XYT3</accession>
<proteinExistence type="inferred from homology"/>
<dbReference type="SUPFAM" id="SSF55174">
    <property type="entry name" value="Alpha-L RNA-binding motif"/>
    <property type="match status" value="1"/>
</dbReference>
<dbReference type="NCBIfam" id="TIGR00005">
    <property type="entry name" value="rluA_subfam"/>
    <property type="match status" value="1"/>
</dbReference>
<sequence>MKQEFTADRNAGRLDSFLSAETKISRSKIKKYIESNLVSVNNVPCADASRKLLSGDCVRLEIIQEENSLQAAENDLTIYYQDKYLAVIEKKPALTVHPCPSCQEETLVHHLLYHFPSLKSMEGERPGIVHRLDKDTSGLMLVALTEECRLKLAEAFSNKEIKKTYLALVQGICPNGESSESIGRHPAIKTKMALVPLSKGGREAFSKWERIYPKQPAKQNTNENAFSLMKVQIHTGRTHQIRVHLSASGYPLLGDEVYAPANVAQKAPRQMLHAYTLTFRHPFTHEPLTFTSLPPADFWECAENQIALNQTAIPLVITGNSGSGKSALIEIAKRQNLPTFSADECINELYQVNNDAWYLLKQQYGTLFVPDDKKPVDKAALAKAMQDPAKKHELENLLHPLVYSRTIEFFNKNNRKRFSLAEIPLWFENKPKNFPIKPLTVCVSTNAEIRLARLKNRGWTEETVASMDGWQLEQEKKIGLADYEIPNNADLAELEQNFLSLLEKLKKQNSIPPVLEQIKKELA</sequence>
<evidence type="ECO:0000256" key="5">
    <source>
        <dbReference type="ARBA" id="ARBA00022993"/>
    </source>
</evidence>
<dbReference type="InterPro" id="IPR027417">
    <property type="entry name" value="P-loop_NTPase"/>
</dbReference>
<dbReference type="SUPFAM" id="SSF55120">
    <property type="entry name" value="Pseudouridine synthase"/>
    <property type="match status" value="1"/>
</dbReference>
<dbReference type="EMBL" id="CP065938">
    <property type="protein sequence ID" value="UWX05057.1"/>
    <property type="molecule type" value="Genomic_DNA"/>
</dbReference>
<dbReference type="Pfam" id="PF01479">
    <property type="entry name" value="S4"/>
    <property type="match status" value="1"/>
</dbReference>
<dbReference type="Proteomes" id="UP001058120">
    <property type="component" value="Chromosome"/>
</dbReference>
<dbReference type="Gene3D" id="3.40.50.300">
    <property type="entry name" value="P-loop containing nucleotide triphosphate hydrolases"/>
    <property type="match status" value="1"/>
</dbReference>
<dbReference type="Gene3D" id="3.30.2350.10">
    <property type="entry name" value="Pseudouridine synthase"/>
    <property type="match status" value="1"/>
</dbReference>
<dbReference type="Pfam" id="PF01121">
    <property type="entry name" value="CoaE"/>
    <property type="match status" value="1"/>
</dbReference>
<dbReference type="InterPro" id="IPR006145">
    <property type="entry name" value="PsdUridine_synth_RsuA/RluA"/>
</dbReference>
<evidence type="ECO:0000313" key="11">
    <source>
        <dbReference type="EMBL" id="UWX05057.1"/>
    </source>
</evidence>
<dbReference type="HAMAP" id="MF_00376">
    <property type="entry name" value="Dephospho_CoA_kinase"/>
    <property type="match status" value="1"/>
</dbReference>
<evidence type="ECO:0000256" key="1">
    <source>
        <dbReference type="ARBA" id="ARBA00009018"/>
    </source>
</evidence>